<dbReference type="PROSITE" id="PS00139">
    <property type="entry name" value="THIOL_PROTEASE_CYS"/>
    <property type="match status" value="1"/>
</dbReference>
<evidence type="ECO:0000256" key="3">
    <source>
        <dbReference type="ARBA" id="ARBA00011610"/>
    </source>
</evidence>
<organism evidence="12 13">
    <name type="scientific">Durusdinium trenchii</name>
    <dbReference type="NCBI Taxonomy" id="1381693"/>
    <lineage>
        <taxon>Eukaryota</taxon>
        <taxon>Sar</taxon>
        <taxon>Alveolata</taxon>
        <taxon>Dinophyceae</taxon>
        <taxon>Suessiales</taxon>
        <taxon>Symbiodiniaceae</taxon>
        <taxon>Durusdinium</taxon>
    </lineage>
</organism>
<evidence type="ECO:0000259" key="11">
    <source>
        <dbReference type="SMART" id="SM00645"/>
    </source>
</evidence>
<dbReference type="InterPro" id="IPR013128">
    <property type="entry name" value="Peptidase_C1A"/>
</dbReference>
<comment type="caution">
    <text evidence="12">The sequence shown here is derived from an EMBL/GenBank/DDBJ whole genome shotgun (WGS) entry which is preliminary data.</text>
</comment>
<keyword evidence="13" id="KW-1185">Reference proteome</keyword>
<dbReference type="Pfam" id="PF00112">
    <property type="entry name" value="Peptidase_C1"/>
    <property type="match status" value="2"/>
</dbReference>
<comment type="subunit">
    <text evidence="3">Tetramer of heterotrimers consisting of exclusion domain, heavy- and light chains.</text>
</comment>
<accession>A0ABP0M9Y4</accession>
<evidence type="ECO:0000256" key="1">
    <source>
        <dbReference type="ARBA" id="ARBA00001923"/>
    </source>
</evidence>
<name>A0ABP0M9Y4_9DINO</name>
<comment type="cofactor">
    <cofactor evidence="1">
        <name>chloride</name>
        <dbReference type="ChEBI" id="CHEBI:17996"/>
    </cofactor>
</comment>
<evidence type="ECO:0000256" key="8">
    <source>
        <dbReference type="ARBA" id="ARBA00030778"/>
    </source>
</evidence>
<protein>
    <recommendedName>
        <fullName evidence="4">Dipeptidyl peptidase 1</fullName>
    </recommendedName>
    <alternativeName>
        <fullName evidence="7">Cathepsin C</fullName>
    </alternativeName>
    <alternativeName>
        <fullName evidence="6">Cathepsin J</fullName>
    </alternativeName>
    <alternativeName>
        <fullName evidence="9">Dipeptidyl peptidase I</fullName>
    </alternativeName>
    <alternativeName>
        <fullName evidence="8">Dipeptidyl transferase</fullName>
    </alternativeName>
</protein>
<evidence type="ECO:0000256" key="4">
    <source>
        <dbReference type="ARBA" id="ARBA00014709"/>
    </source>
</evidence>
<dbReference type="PROSITE" id="PS00639">
    <property type="entry name" value="THIOL_PROTEASE_HIS"/>
    <property type="match status" value="1"/>
</dbReference>
<dbReference type="SUPFAM" id="SSF75001">
    <property type="entry name" value="Dipeptidyl peptidase I (cathepsin C), exclusion domain"/>
    <property type="match status" value="1"/>
</dbReference>
<dbReference type="Gene3D" id="3.90.70.10">
    <property type="entry name" value="Cysteine proteinases"/>
    <property type="match status" value="2"/>
</dbReference>
<dbReference type="InterPro" id="IPR014882">
    <property type="entry name" value="CathepsinC_exc"/>
</dbReference>
<dbReference type="InterPro" id="IPR000169">
    <property type="entry name" value="Pept_cys_AS"/>
</dbReference>
<dbReference type="InterPro" id="IPR036496">
    <property type="entry name" value="CathepsinC_exc_dom_sf"/>
</dbReference>
<dbReference type="Gene3D" id="2.40.128.80">
    <property type="entry name" value="Cathepsin C, exclusion domain"/>
    <property type="match status" value="1"/>
</dbReference>
<evidence type="ECO:0000256" key="10">
    <source>
        <dbReference type="ARBA" id="ARBA00045556"/>
    </source>
</evidence>
<reference evidence="12 13" key="1">
    <citation type="submission" date="2024-02" db="EMBL/GenBank/DDBJ databases">
        <authorList>
            <person name="Chen Y."/>
            <person name="Shah S."/>
            <person name="Dougan E. K."/>
            <person name="Thang M."/>
            <person name="Chan C."/>
        </authorList>
    </citation>
    <scope>NUCLEOTIDE SEQUENCE [LARGE SCALE GENOMIC DNA]</scope>
</reference>
<dbReference type="Proteomes" id="UP001642484">
    <property type="component" value="Unassembled WGS sequence"/>
</dbReference>
<gene>
    <name evidence="12" type="ORF">CCMP2556_LOCUS24766</name>
</gene>
<evidence type="ECO:0000256" key="6">
    <source>
        <dbReference type="ARBA" id="ARBA00029762"/>
    </source>
</evidence>
<evidence type="ECO:0000256" key="2">
    <source>
        <dbReference type="ARBA" id="ARBA00008455"/>
    </source>
</evidence>
<dbReference type="SMART" id="SM00645">
    <property type="entry name" value="Pept_C1"/>
    <property type="match status" value="1"/>
</dbReference>
<sequence length="491" mass="56289">MWLILFWLPVVWADLPVHCLHHEILGRWNFMLSPPSPERSSCGHLRPDSVDFQPRRDDVQVGKHLTISLMDPNVAEDEHLQRGTWTMVYDEGFEVEINNLNFFAFSNFSFELAQGGSTKHNISHCDQTMVGWYHNTDRTEFGCYYGSKVMTQEPPAEQAAAVRPVHLGKKPKTLLYQTKLSHHHQRKVIDKLSAKIGNESLGWKAKTMEKWNGLSMLQVNSYAGIKRSRRSTAMLRQHAAKLKTLSGRVKRRSFLQQTSVLQLSKPLPGSWDWTNVSGRNFVEPVMDQSECGSCYVAAAVRLWAAKDGLVGLKELQGKRYRADNHRYVGSWYGEHGDKVEEIKAELYHNGPLILGLEPTEDFMWYSEGIYRSPSSSDLMHSTSNFEWERVDHAVLLVGYGEENGRKYWKLQNSWGEDWGERGFFRMVMGENDSGIESIPEAADVVQDEQDGRQVQSFFQQLQAPTKRASTDELQLTERIEHLLQSKLKVKA</sequence>
<evidence type="ECO:0000256" key="5">
    <source>
        <dbReference type="ARBA" id="ARBA00023145"/>
    </source>
</evidence>
<dbReference type="InterPro" id="IPR000668">
    <property type="entry name" value="Peptidase_C1A_C"/>
</dbReference>
<evidence type="ECO:0000313" key="13">
    <source>
        <dbReference type="Proteomes" id="UP001642484"/>
    </source>
</evidence>
<dbReference type="EMBL" id="CAXAMN010016335">
    <property type="protein sequence ID" value="CAK9047978.1"/>
    <property type="molecule type" value="Genomic_DNA"/>
</dbReference>
<evidence type="ECO:0000313" key="12">
    <source>
        <dbReference type="EMBL" id="CAK9047978.1"/>
    </source>
</evidence>
<dbReference type="PANTHER" id="PTHR12411">
    <property type="entry name" value="CYSTEINE PROTEASE FAMILY C1-RELATED"/>
    <property type="match status" value="1"/>
</dbReference>
<evidence type="ECO:0000256" key="9">
    <source>
        <dbReference type="ARBA" id="ARBA00032961"/>
    </source>
</evidence>
<comment type="function">
    <text evidence="10">Thiol protease. Has dipeptidylpeptidase activity. Active against a broad range of dipeptide substrates composed of both polar and hydrophobic amino acids. Proline cannot occupy the P1 position and arginine cannot occupy the P2 position of the substrate. Can act as both an exopeptidase and endopeptidase. Activates serine proteases such as elastase, cathepsin G and granzymes A and B.</text>
</comment>
<keyword evidence="5" id="KW-0865">Zymogen</keyword>
<dbReference type="InterPro" id="IPR038765">
    <property type="entry name" value="Papain-like_cys_pep_sf"/>
</dbReference>
<dbReference type="SUPFAM" id="SSF54001">
    <property type="entry name" value="Cysteine proteinases"/>
    <property type="match status" value="1"/>
</dbReference>
<evidence type="ECO:0000256" key="7">
    <source>
        <dbReference type="ARBA" id="ARBA00029779"/>
    </source>
</evidence>
<dbReference type="InterPro" id="IPR025660">
    <property type="entry name" value="Pept_his_AS"/>
</dbReference>
<dbReference type="Pfam" id="PF08773">
    <property type="entry name" value="CathepsinC_exc"/>
    <property type="match status" value="1"/>
</dbReference>
<proteinExistence type="inferred from homology"/>
<comment type="similarity">
    <text evidence="2">Belongs to the peptidase C1 family.</text>
</comment>
<feature type="domain" description="Peptidase C1A papain C-terminal" evidence="11">
    <location>
        <begin position="267"/>
        <end position="443"/>
    </location>
</feature>